<evidence type="ECO:0000259" key="1">
    <source>
        <dbReference type="Pfam" id="PF07727"/>
    </source>
</evidence>
<dbReference type="EMBL" id="BKCJ010006631">
    <property type="protein sequence ID" value="GEU73140.1"/>
    <property type="molecule type" value="Genomic_DNA"/>
</dbReference>
<dbReference type="InterPro" id="IPR013103">
    <property type="entry name" value="RVT_2"/>
</dbReference>
<dbReference type="PANTHER" id="PTHR47592">
    <property type="entry name" value="PBF68 PROTEIN"/>
    <property type="match status" value="1"/>
</dbReference>
<dbReference type="Pfam" id="PF04827">
    <property type="entry name" value="Plant_tran"/>
    <property type="match status" value="1"/>
</dbReference>
<evidence type="ECO:0000313" key="3">
    <source>
        <dbReference type="EMBL" id="GEU73140.1"/>
    </source>
</evidence>
<dbReference type="AlphaFoldDB" id="A0A6L2MHD4"/>
<dbReference type="Pfam" id="PF25597">
    <property type="entry name" value="SH3_retrovirus"/>
    <property type="match status" value="1"/>
</dbReference>
<dbReference type="InterPro" id="IPR057670">
    <property type="entry name" value="SH3_retrovirus"/>
</dbReference>
<gene>
    <name evidence="3" type="ORF">Tci_045118</name>
</gene>
<feature type="domain" description="Retroviral polymerase SH3-like" evidence="2">
    <location>
        <begin position="248"/>
        <end position="313"/>
    </location>
</feature>
<reference evidence="3" key="1">
    <citation type="journal article" date="2019" name="Sci. Rep.">
        <title>Draft genome of Tanacetum cinerariifolium, the natural source of mosquito coil.</title>
        <authorList>
            <person name="Yamashiro T."/>
            <person name="Shiraishi A."/>
            <person name="Satake H."/>
            <person name="Nakayama K."/>
        </authorList>
    </citation>
    <scope>NUCLEOTIDE SEQUENCE</scope>
</reference>
<feature type="domain" description="Reverse transcriptase Ty1/copia-type" evidence="1">
    <location>
        <begin position="352"/>
        <end position="412"/>
    </location>
</feature>
<proteinExistence type="predicted"/>
<organism evidence="3">
    <name type="scientific">Tanacetum cinerariifolium</name>
    <name type="common">Dalmatian daisy</name>
    <name type="synonym">Chrysanthemum cinerariifolium</name>
    <dbReference type="NCBI Taxonomy" id="118510"/>
    <lineage>
        <taxon>Eukaryota</taxon>
        <taxon>Viridiplantae</taxon>
        <taxon>Streptophyta</taxon>
        <taxon>Embryophyta</taxon>
        <taxon>Tracheophyta</taxon>
        <taxon>Spermatophyta</taxon>
        <taxon>Magnoliopsida</taxon>
        <taxon>eudicotyledons</taxon>
        <taxon>Gunneridae</taxon>
        <taxon>Pentapetalae</taxon>
        <taxon>asterids</taxon>
        <taxon>campanulids</taxon>
        <taxon>Asterales</taxon>
        <taxon>Asteraceae</taxon>
        <taxon>Asteroideae</taxon>
        <taxon>Anthemideae</taxon>
        <taxon>Anthemidinae</taxon>
        <taxon>Tanacetum</taxon>
    </lineage>
</organism>
<comment type="caution">
    <text evidence="3">The sequence shown here is derived from an EMBL/GenBank/DDBJ whole genome shotgun (WGS) entry which is preliminary data.</text>
</comment>
<protein>
    <submittedName>
        <fullName evidence="3">Uncharacterized protein</fullName>
    </submittedName>
</protein>
<accession>A0A6L2MHD4</accession>
<dbReference type="PANTHER" id="PTHR47592:SF29">
    <property type="entry name" value="ZINC FINGER, CCHC-TYPE"/>
    <property type="match status" value="1"/>
</dbReference>
<dbReference type="Pfam" id="PF14223">
    <property type="entry name" value="Retrotran_gag_2"/>
    <property type="match status" value="1"/>
</dbReference>
<dbReference type="InterPro" id="IPR006912">
    <property type="entry name" value="Harbinger_derived_prot"/>
</dbReference>
<sequence>MNSYTFMGLDNVEEGEEISSRKKSIKRAIAYIKTGRQASRVMRNSITRDHAGDNEHLATAFFPRPRSRGAPEISFVANGVTYPPRYYLIDGIYPELTPLVKMITQLAADDYNRILYKKRTEWDNNDYVYRGLILKEAKYMVGDASSKKFLVSNFTNYKMSDLRLVMEQYIKLLGILGRFIKHKMKMDEAIQVSCVIEKLSHSWKDFKHTLRYKKEELTLVELASHLRTEESLKTKRKPNLNYLKVWGCRAVVSLPDPKLKNFDARCIECIFFGYAEHSKAFRFYIIEPNDSVSINFIIESRDVIFDENRFSSVPRPSLRIPNGTEDIGRSVVHEEMDVKTAFLNDDLDEEVNLTKEFLSSMISMKDMGEADIIFGIRIKHESNIIAISQSHYIKKVLKKINYFNCTPVSTPMDTSEKLMPNNGQAHWQAIQRVLKYLKKTIDYRLTYTGYPSGLKGYTNARWSNTENNSSTSGWVFLLGGAHISIRCDSAATLGKAYSQMYNEKSRHLGVRHTMIRDLITNEVVSIEFVRSQQNLADYLTKTLAKHLVLKSAE</sequence>
<evidence type="ECO:0000259" key="2">
    <source>
        <dbReference type="Pfam" id="PF25597"/>
    </source>
</evidence>
<feature type="non-terminal residue" evidence="3">
    <location>
        <position position="553"/>
    </location>
</feature>
<name>A0A6L2MHD4_TANCI</name>
<dbReference type="Pfam" id="PF07727">
    <property type="entry name" value="RVT_2"/>
    <property type="match status" value="1"/>
</dbReference>